<evidence type="ECO:0000256" key="2">
    <source>
        <dbReference type="ARBA" id="ARBA00022692"/>
    </source>
</evidence>
<evidence type="ECO:0000313" key="8">
    <source>
        <dbReference type="Proteomes" id="UP000887566"/>
    </source>
</evidence>
<dbReference type="Gene3D" id="1.20.1070.10">
    <property type="entry name" value="Rhodopsin 7-helix transmembrane proteins"/>
    <property type="match status" value="1"/>
</dbReference>
<evidence type="ECO:0000256" key="6">
    <source>
        <dbReference type="SAM" id="Phobius"/>
    </source>
</evidence>
<dbReference type="AlphaFoldDB" id="A0A914XQX6"/>
<evidence type="ECO:0000259" key="7">
    <source>
        <dbReference type="PROSITE" id="PS50262"/>
    </source>
</evidence>
<dbReference type="PANTHER" id="PTHR46641:SF16">
    <property type="entry name" value="G-PROTEIN COUPLED RECEPTORS FAMILY 1 PROFILE DOMAIN-CONTAINING PROTEIN"/>
    <property type="match status" value="1"/>
</dbReference>
<evidence type="ECO:0000256" key="5">
    <source>
        <dbReference type="SAM" id="MobiDB-lite"/>
    </source>
</evidence>
<keyword evidence="2 6" id="KW-0812">Transmembrane</keyword>
<keyword evidence="3 6" id="KW-1133">Transmembrane helix</keyword>
<evidence type="ECO:0000256" key="1">
    <source>
        <dbReference type="ARBA" id="ARBA00004370"/>
    </source>
</evidence>
<keyword evidence="8" id="KW-1185">Reference proteome</keyword>
<accession>A0A914XQX6</accession>
<evidence type="ECO:0000313" key="9">
    <source>
        <dbReference type="WBParaSite" id="PSAMB.scaffold93size81355.g1697.t1"/>
    </source>
</evidence>
<sequence length="323" mass="36727">MKRNCPDRSFVKRLSLGYEYLCYLKKKKSSAAALGPPSASNAIIIECRSISGYELFVRVCKEMGGACDKAEKQFPVTDVEAAQWRYRSCLVATFVSPAVCCVGFLLNLLSISNMLVYPLLIYILPLVVLIVLNTKIVLTIYEARRLMPTQFDSKRNHKQQREHRSAFMIITIIILFFSCHTGGLAIRFVNFEMHQDSNWFIFTKDVINVLFNVNSSANPLVYFVFTRHFKDLRVHLRRMSTASSHTPNPSLMYSSSLLGARRKESSMRGTSPLVHTTSLSPPSTPLKQPCAMGSKRLLQRRSKTSHARLEWSADVIRHADEYC</sequence>
<feature type="domain" description="G-protein coupled receptors family 1 profile" evidence="7">
    <location>
        <begin position="101"/>
        <end position="222"/>
    </location>
</feature>
<proteinExistence type="predicted"/>
<dbReference type="Pfam" id="PF00001">
    <property type="entry name" value="7tm_1"/>
    <property type="match status" value="1"/>
</dbReference>
<feature type="transmembrane region" description="Helical" evidence="6">
    <location>
        <begin position="115"/>
        <end position="138"/>
    </location>
</feature>
<feature type="region of interest" description="Disordered" evidence="5">
    <location>
        <begin position="268"/>
        <end position="290"/>
    </location>
</feature>
<evidence type="ECO:0000256" key="3">
    <source>
        <dbReference type="ARBA" id="ARBA00022989"/>
    </source>
</evidence>
<protein>
    <submittedName>
        <fullName evidence="9">G-protein coupled receptors family 1 profile domain-containing protein</fullName>
    </submittedName>
</protein>
<keyword evidence="4 6" id="KW-0472">Membrane</keyword>
<dbReference type="InterPro" id="IPR000276">
    <property type="entry name" value="GPCR_Rhodpsn"/>
</dbReference>
<reference evidence="9" key="1">
    <citation type="submission" date="2022-11" db="UniProtKB">
        <authorList>
            <consortium name="WormBaseParasite"/>
        </authorList>
    </citation>
    <scope>IDENTIFICATION</scope>
</reference>
<dbReference type="SUPFAM" id="SSF81321">
    <property type="entry name" value="Family A G protein-coupled receptor-like"/>
    <property type="match status" value="1"/>
</dbReference>
<dbReference type="GO" id="GO:0016020">
    <property type="term" value="C:membrane"/>
    <property type="evidence" value="ECO:0007669"/>
    <property type="project" value="UniProtKB-SubCell"/>
</dbReference>
<feature type="transmembrane region" description="Helical" evidence="6">
    <location>
        <begin position="206"/>
        <end position="225"/>
    </location>
</feature>
<dbReference type="GO" id="GO:0004930">
    <property type="term" value="F:G protein-coupled receptor activity"/>
    <property type="evidence" value="ECO:0007669"/>
    <property type="project" value="InterPro"/>
</dbReference>
<dbReference type="WBParaSite" id="PSAMB.scaffold93size81355.g1697.t1">
    <property type="protein sequence ID" value="PSAMB.scaffold93size81355.g1697.t1"/>
    <property type="gene ID" value="PSAMB.scaffold93size81355.g1697"/>
</dbReference>
<dbReference type="InterPro" id="IPR017452">
    <property type="entry name" value="GPCR_Rhodpsn_7TM"/>
</dbReference>
<name>A0A914XQX6_9BILA</name>
<comment type="subcellular location">
    <subcellularLocation>
        <location evidence="1">Membrane</location>
    </subcellularLocation>
</comment>
<dbReference type="PANTHER" id="PTHR46641">
    <property type="entry name" value="FMRFAMIDE RECEPTOR-RELATED"/>
    <property type="match status" value="1"/>
</dbReference>
<feature type="transmembrane region" description="Helical" evidence="6">
    <location>
        <begin position="89"/>
        <end position="109"/>
    </location>
</feature>
<evidence type="ECO:0000256" key="4">
    <source>
        <dbReference type="ARBA" id="ARBA00023136"/>
    </source>
</evidence>
<organism evidence="8 9">
    <name type="scientific">Plectus sambesii</name>
    <dbReference type="NCBI Taxonomy" id="2011161"/>
    <lineage>
        <taxon>Eukaryota</taxon>
        <taxon>Metazoa</taxon>
        <taxon>Ecdysozoa</taxon>
        <taxon>Nematoda</taxon>
        <taxon>Chromadorea</taxon>
        <taxon>Plectida</taxon>
        <taxon>Plectina</taxon>
        <taxon>Plectoidea</taxon>
        <taxon>Plectidae</taxon>
        <taxon>Plectus</taxon>
    </lineage>
</organism>
<dbReference type="Proteomes" id="UP000887566">
    <property type="component" value="Unplaced"/>
</dbReference>
<dbReference type="InterPro" id="IPR052954">
    <property type="entry name" value="GPCR-Ligand_Int"/>
</dbReference>
<dbReference type="PROSITE" id="PS50262">
    <property type="entry name" value="G_PROTEIN_RECEP_F1_2"/>
    <property type="match status" value="1"/>
</dbReference>
<feature type="transmembrane region" description="Helical" evidence="6">
    <location>
        <begin position="165"/>
        <end position="186"/>
    </location>
</feature>
<feature type="compositionally biased region" description="Polar residues" evidence="5">
    <location>
        <begin position="268"/>
        <end position="281"/>
    </location>
</feature>